<dbReference type="Gene3D" id="3.40.50.2300">
    <property type="match status" value="2"/>
</dbReference>
<dbReference type="InterPro" id="IPR028082">
    <property type="entry name" value="Peripla_BP_I"/>
</dbReference>
<dbReference type="PANTHER" id="PTHR30146">
    <property type="entry name" value="LACI-RELATED TRANSCRIPTIONAL REPRESSOR"/>
    <property type="match status" value="1"/>
</dbReference>
<keyword evidence="2" id="KW-0238">DNA-binding</keyword>
<dbReference type="InterPro" id="IPR010982">
    <property type="entry name" value="Lambda_DNA-bd_dom_sf"/>
</dbReference>
<dbReference type="SMART" id="SM00354">
    <property type="entry name" value="HTH_LACI"/>
    <property type="match status" value="1"/>
</dbReference>
<evidence type="ECO:0000256" key="3">
    <source>
        <dbReference type="ARBA" id="ARBA00023163"/>
    </source>
</evidence>
<organism evidence="5 6">
    <name type="scientific">Liquorilactobacillus ghanensis DSM 18630</name>
    <dbReference type="NCBI Taxonomy" id="1423750"/>
    <lineage>
        <taxon>Bacteria</taxon>
        <taxon>Bacillati</taxon>
        <taxon>Bacillota</taxon>
        <taxon>Bacilli</taxon>
        <taxon>Lactobacillales</taxon>
        <taxon>Lactobacillaceae</taxon>
        <taxon>Liquorilactobacillus</taxon>
    </lineage>
</organism>
<protein>
    <recommendedName>
        <fullName evidence="4">HTH lacI-type domain-containing protein</fullName>
    </recommendedName>
</protein>
<dbReference type="Pfam" id="PF13377">
    <property type="entry name" value="Peripla_BP_3"/>
    <property type="match status" value="1"/>
</dbReference>
<dbReference type="CDD" id="cd01392">
    <property type="entry name" value="HTH_LacI"/>
    <property type="match status" value="1"/>
</dbReference>
<accession>A0A0R1VKG2</accession>
<evidence type="ECO:0000256" key="2">
    <source>
        <dbReference type="ARBA" id="ARBA00023125"/>
    </source>
</evidence>
<dbReference type="SUPFAM" id="SSF53822">
    <property type="entry name" value="Periplasmic binding protein-like I"/>
    <property type="match status" value="1"/>
</dbReference>
<dbReference type="GO" id="GO:0000976">
    <property type="term" value="F:transcription cis-regulatory region binding"/>
    <property type="evidence" value="ECO:0007669"/>
    <property type="project" value="TreeGrafter"/>
</dbReference>
<dbReference type="PROSITE" id="PS50932">
    <property type="entry name" value="HTH_LACI_2"/>
    <property type="match status" value="1"/>
</dbReference>
<dbReference type="RefSeq" id="WP_057871731.1">
    <property type="nucleotide sequence ID" value="NZ_AZGB01000016.1"/>
</dbReference>
<keyword evidence="3" id="KW-0804">Transcription</keyword>
<dbReference type="Pfam" id="PF00356">
    <property type="entry name" value="LacI"/>
    <property type="match status" value="1"/>
</dbReference>
<dbReference type="AlphaFoldDB" id="A0A0R1VKG2"/>
<evidence type="ECO:0000259" key="4">
    <source>
        <dbReference type="PROSITE" id="PS50932"/>
    </source>
</evidence>
<dbReference type="PATRIC" id="fig|1423750.3.peg.1004"/>
<sequence length="334" mass="36873">MAITIKDIANAAQISAVTVSRILSNKEGHYSAATAAKVRKIAKNLGYRKNFAAAELVTRKNRVIAVIVSAVKTNFAEKILEGIANSAIKYGYNIVLLYVKPNNPQSQRHALQTILGRLIYGVLLVSLELTDENFQLLKTTKIPYLFISIAVKDGAAFIGSDDFQIGYQATNFLIAQGHTKIGIAGMSNSSYIGQQRVAGYRHAMKKQQLLIKDRWIQFGDFTYQAGIQAMKNYGAATELTAIIGTSDLVTIGILNTAAELNLSVPQQLSLLSIDGTQLTQIVRPQLSSITQDFYQMGYQGLRALVHQAEKKLKSHYMPFQIIERQSTSQLKSKR</sequence>
<proteinExistence type="predicted"/>
<gene>
    <name evidence="5" type="ORF">FC89_GL000980</name>
</gene>
<keyword evidence="6" id="KW-1185">Reference proteome</keyword>
<keyword evidence="1" id="KW-0805">Transcription regulation</keyword>
<comment type="caution">
    <text evidence="5">The sequence shown here is derived from an EMBL/GenBank/DDBJ whole genome shotgun (WGS) entry which is preliminary data.</text>
</comment>
<dbReference type="SUPFAM" id="SSF47413">
    <property type="entry name" value="lambda repressor-like DNA-binding domains"/>
    <property type="match status" value="1"/>
</dbReference>
<dbReference type="STRING" id="1423750.FC89_GL000980"/>
<dbReference type="GO" id="GO:0003700">
    <property type="term" value="F:DNA-binding transcription factor activity"/>
    <property type="evidence" value="ECO:0007669"/>
    <property type="project" value="TreeGrafter"/>
</dbReference>
<reference evidence="5 6" key="1">
    <citation type="journal article" date="2015" name="Genome Announc.">
        <title>Expanding the biotechnology potential of lactobacilli through comparative genomics of 213 strains and associated genera.</title>
        <authorList>
            <person name="Sun Z."/>
            <person name="Harris H.M."/>
            <person name="McCann A."/>
            <person name="Guo C."/>
            <person name="Argimon S."/>
            <person name="Zhang W."/>
            <person name="Yang X."/>
            <person name="Jeffery I.B."/>
            <person name="Cooney J.C."/>
            <person name="Kagawa T.F."/>
            <person name="Liu W."/>
            <person name="Song Y."/>
            <person name="Salvetti E."/>
            <person name="Wrobel A."/>
            <person name="Rasinkangas P."/>
            <person name="Parkhill J."/>
            <person name="Rea M.C."/>
            <person name="O'Sullivan O."/>
            <person name="Ritari J."/>
            <person name="Douillard F.P."/>
            <person name="Paul Ross R."/>
            <person name="Yang R."/>
            <person name="Briner A.E."/>
            <person name="Felis G.E."/>
            <person name="de Vos W.M."/>
            <person name="Barrangou R."/>
            <person name="Klaenhammer T.R."/>
            <person name="Caufield P.W."/>
            <person name="Cui Y."/>
            <person name="Zhang H."/>
            <person name="O'Toole P.W."/>
        </authorList>
    </citation>
    <scope>NUCLEOTIDE SEQUENCE [LARGE SCALE GENOMIC DNA]</scope>
    <source>
        <strain evidence="5 6">DSM 18630</strain>
    </source>
</reference>
<feature type="domain" description="HTH lacI-type" evidence="4">
    <location>
        <begin position="3"/>
        <end position="58"/>
    </location>
</feature>
<dbReference type="OrthoDB" id="9784962at2"/>
<evidence type="ECO:0000313" key="5">
    <source>
        <dbReference type="EMBL" id="KRM06113.1"/>
    </source>
</evidence>
<evidence type="ECO:0000313" key="6">
    <source>
        <dbReference type="Proteomes" id="UP000051451"/>
    </source>
</evidence>
<evidence type="ECO:0000256" key="1">
    <source>
        <dbReference type="ARBA" id="ARBA00023015"/>
    </source>
</evidence>
<dbReference type="PANTHER" id="PTHR30146:SF109">
    <property type="entry name" value="HTH-TYPE TRANSCRIPTIONAL REGULATOR GALS"/>
    <property type="match status" value="1"/>
</dbReference>
<dbReference type="InterPro" id="IPR000843">
    <property type="entry name" value="HTH_LacI"/>
</dbReference>
<name>A0A0R1VKG2_9LACO</name>
<dbReference type="GeneID" id="98319006"/>
<dbReference type="Proteomes" id="UP000051451">
    <property type="component" value="Unassembled WGS sequence"/>
</dbReference>
<dbReference type="Gene3D" id="1.10.260.40">
    <property type="entry name" value="lambda repressor-like DNA-binding domains"/>
    <property type="match status" value="1"/>
</dbReference>
<dbReference type="EMBL" id="AZGB01000016">
    <property type="protein sequence ID" value="KRM06113.1"/>
    <property type="molecule type" value="Genomic_DNA"/>
</dbReference>
<dbReference type="InterPro" id="IPR046335">
    <property type="entry name" value="LacI/GalR-like_sensor"/>
</dbReference>